<evidence type="ECO:0000313" key="1">
    <source>
        <dbReference type="EMBL" id="MDX8415947.1"/>
    </source>
</evidence>
<name>A0ABU4WKF0_9BACT</name>
<dbReference type="EMBL" id="JALBUT010000007">
    <property type="protein sequence ID" value="MDX8415947.1"/>
    <property type="molecule type" value="Genomic_DNA"/>
</dbReference>
<keyword evidence="2" id="KW-1185">Reference proteome</keyword>
<proteinExistence type="predicted"/>
<gene>
    <name evidence="1" type="ORF">MOX91_07135</name>
</gene>
<protein>
    <submittedName>
        <fullName evidence="1">Uncharacterized protein</fullName>
    </submittedName>
</protein>
<comment type="caution">
    <text evidence="1">The sequence shown here is derived from an EMBL/GenBank/DDBJ whole genome shotgun (WGS) entry which is preliminary data.</text>
</comment>
<reference evidence="1 2" key="1">
    <citation type="submission" date="2022-03" db="EMBL/GenBank/DDBJ databases">
        <title>Novel taxa within the pig intestine.</title>
        <authorList>
            <person name="Wylensek D."/>
            <person name="Bishof K."/>
            <person name="Afrizal A."/>
            <person name="Clavel T."/>
        </authorList>
    </citation>
    <scope>NUCLEOTIDE SEQUENCE [LARGE SCALE GENOMIC DNA]</scope>
    <source>
        <strain evidence="1 2">CLA-KB-P66</strain>
    </source>
</reference>
<dbReference type="RefSeq" id="WP_370397400.1">
    <property type="nucleotide sequence ID" value="NZ_JALBUT010000007.1"/>
</dbReference>
<sequence>MDGNSESNGHKSGEVRRALVSLKKLNEVVGKLPSPAEFEDRSTTVKVGSVNMKFEKIRFIGSDGKAEFRWSYSSRIVI</sequence>
<dbReference type="Proteomes" id="UP001275932">
    <property type="component" value="Unassembled WGS sequence"/>
</dbReference>
<organism evidence="1 2">
    <name type="scientific">Intestinicryptomonas porci</name>
    <dbReference type="NCBI Taxonomy" id="2926320"/>
    <lineage>
        <taxon>Bacteria</taxon>
        <taxon>Pseudomonadati</taxon>
        <taxon>Verrucomicrobiota</taxon>
        <taxon>Opitutia</taxon>
        <taxon>Opitutales</taxon>
        <taxon>Intestinicryptomonaceae</taxon>
        <taxon>Intestinicryptomonas</taxon>
    </lineage>
</organism>
<evidence type="ECO:0000313" key="2">
    <source>
        <dbReference type="Proteomes" id="UP001275932"/>
    </source>
</evidence>
<accession>A0ABU4WKF0</accession>